<dbReference type="PANTHER" id="PTHR32305">
    <property type="match status" value="1"/>
</dbReference>
<evidence type="ECO:0000313" key="5">
    <source>
        <dbReference type="Proteomes" id="UP000309215"/>
    </source>
</evidence>
<sequence length="1403" mass="157712">MLASSFLDPVLGIDVHWELVPMPAPTPVPIPNPFTGIVFDPIGLAAGLAIGAAFALAVGAPVQGPVLYWGFFPATNTGTEAIHIPGHILFPPGVFWAPFPRTPKPVIRPGDTLKPPKPITPDNDAVAIFGSKTVSVMGSNAVRFGDILLSCSEPIRLPSSVVLAVPKGRPILIGGPMSLDIMAAVMASLRTRFMSDSLHALVSRLSPGRFRNFLHRAVCFFTGHPVDVASGKVISEHVDFALSSPLPLQIDRIYSSAWADRAGRMGNGWSLSLDQAVWRERGKVVLRSEDGREIEFDCFDRPRHRIEPGQSIFNPVEGLTLRCLPDDAWEIEAKDGVVREFAPIAGDEGEPGALGPTARIVAMRDRTRHHRNVFSYDARGCLEWVRDALGRYIRIEHDAARRITALVLQSPQGDLWTTHRRYRYDEAGDLVEVEDATGARWRFEYCTHLLTCETDRTGFSWYFLWDGFGADAWCTRTWGDGGVFDHKIAYDKKQHVTFVTDSLGHTTEYRMNAAGLVTKIRDPMGGATEFAYDPITMRRTRKVDAAGRVTVMEYDARGNMTKLVRPDGSELGFTYDSKDLLVQGKDPIGGVWRWRYDEQGQQIATSDPLGQVTTFGWANGLPAWVRGPGGRVVEFEHDAQGQLRVVKDGSGFERHLSWDQQGRQTRIHEVSGATVSLRHDQEGRLVELSRPSGERQRRAYDAEGNVVAIEDGRRAVRLRYGAAHRVIACEEEGELRRFEYDTEGRLRAHVDAAGQRTAFDRDPMGRVVRERKPDGGVQSYKHDVSGRIVGVQGPAQRISSIEYDKVGRVTRMQHSDDTFTTLSWRADGALLEAVNESSALRFEVDALGRTLREISGDGWVQSQYGPDGMRTSVQSSYGLLQEVERDRRGSVRRMMLGMRPGSDPSAIEIDRDASGHEITRRMPGNIGLNWQRDDRGRACRRYTVAAVPPAEGDARGGLQVLEERRWHWQGDDRLVTLEDVRRGAATHYDYDGRGRVVRERRGERILERAHDAQGNVYRQADRRDREYAADGQLTHTSQSSYVHDANGQRIRRIDAGGATWNFAYDERGMLRAIDKPDGQRIEYQYDALGRRTRKVRIGEDRRVDEEVRYLWDGRRMVHESRGADDLTSWYWSPHDTAPVAKRRGDRLWSIAADHMGNPTEMYDEHGRLTWQAQLDIYGQVDLRAGTADDCPWRWPGQYEDTDAELCYNGFRYYDAFTGNYTRRDPLGLAGNTNPYGYPANPWAYSDPLGLETLDWMAFMERADAWNLGEGVDTPMSDTFKNQAFNLYNKILKSSDIPVIGDFGDVDRFLKNNGPGFAKLSLPMPPTTGFHWNTFVNDMWLQAFIDNNAVVRLASEPTEELLSSKMYGRSVFGREMDQLIAAGYKLVGKLGDKKDPLRMEPPCR</sequence>
<organism evidence="4 5">
    <name type="scientific">Polyangium fumosum</name>
    <dbReference type="NCBI Taxonomy" id="889272"/>
    <lineage>
        <taxon>Bacteria</taxon>
        <taxon>Pseudomonadati</taxon>
        <taxon>Myxococcota</taxon>
        <taxon>Polyangia</taxon>
        <taxon>Polyangiales</taxon>
        <taxon>Polyangiaceae</taxon>
        <taxon>Polyangium</taxon>
    </lineage>
</organism>
<dbReference type="Proteomes" id="UP000309215">
    <property type="component" value="Unassembled WGS sequence"/>
</dbReference>
<reference evidence="4 5" key="1">
    <citation type="submission" date="2019-04" db="EMBL/GenBank/DDBJ databases">
        <authorList>
            <person name="Li Y."/>
            <person name="Wang J."/>
        </authorList>
    </citation>
    <scope>NUCLEOTIDE SEQUENCE [LARGE SCALE GENOMIC DNA]</scope>
    <source>
        <strain evidence="4 5">DSM 14668</strain>
    </source>
</reference>
<dbReference type="NCBIfam" id="TIGR01643">
    <property type="entry name" value="YD_repeat_2x"/>
    <property type="match status" value="8"/>
</dbReference>
<dbReference type="Gene3D" id="2.180.10.10">
    <property type="entry name" value="RHS repeat-associated core"/>
    <property type="match status" value="2"/>
</dbReference>
<dbReference type="InterPro" id="IPR031325">
    <property type="entry name" value="RHS_repeat"/>
</dbReference>
<protein>
    <recommendedName>
        <fullName evidence="6">Type IV secretion protein Rhs</fullName>
    </recommendedName>
</protein>
<dbReference type="Pfam" id="PF20148">
    <property type="entry name" value="DUF6531"/>
    <property type="match status" value="1"/>
</dbReference>
<dbReference type="InterPro" id="IPR022385">
    <property type="entry name" value="Rhs_assc_core"/>
</dbReference>
<name>A0A4U1IHS1_9BACT</name>
<feature type="domain" description="Teneurin-like YD-shell" evidence="3">
    <location>
        <begin position="985"/>
        <end position="1224"/>
    </location>
</feature>
<gene>
    <name evidence="4" type="ORF">E8A74_49660</name>
</gene>
<dbReference type="EMBL" id="SSMQ01000124">
    <property type="protein sequence ID" value="TKC93338.1"/>
    <property type="molecule type" value="Genomic_DNA"/>
</dbReference>
<dbReference type="SUPFAM" id="SSF50952">
    <property type="entry name" value="Soluble quinoprotein glucose dehydrogenase"/>
    <property type="match status" value="1"/>
</dbReference>
<feature type="domain" description="DUF6531" evidence="2">
    <location>
        <begin position="223"/>
        <end position="296"/>
    </location>
</feature>
<evidence type="ECO:0000259" key="3">
    <source>
        <dbReference type="Pfam" id="PF25023"/>
    </source>
</evidence>
<keyword evidence="1" id="KW-0677">Repeat</keyword>
<dbReference type="InterPro" id="IPR050708">
    <property type="entry name" value="T6SS_VgrG/RHS"/>
</dbReference>
<accession>A0A4U1IHS1</accession>
<dbReference type="InterPro" id="IPR011041">
    <property type="entry name" value="Quinoprot_gluc/sorb_DH_b-prop"/>
</dbReference>
<dbReference type="Pfam" id="PF25023">
    <property type="entry name" value="TEN_YD-shell"/>
    <property type="match status" value="1"/>
</dbReference>
<dbReference type="RefSeq" id="WP_136936235.1">
    <property type="nucleotide sequence ID" value="NZ_SSMQ01000124.1"/>
</dbReference>
<proteinExistence type="predicted"/>
<dbReference type="Pfam" id="PF05593">
    <property type="entry name" value="RHS_repeat"/>
    <property type="match status" value="3"/>
</dbReference>
<keyword evidence="5" id="KW-1185">Reference proteome</keyword>
<dbReference type="NCBIfam" id="TIGR03696">
    <property type="entry name" value="Rhs_assc_core"/>
    <property type="match status" value="1"/>
</dbReference>
<dbReference type="CDD" id="cd14740">
    <property type="entry name" value="PAAR_4"/>
    <property type="match status" value="1"/>
</dbReference>
<dbReference type="InterPro" id="IPR006530">
    <property type="entry name" value="YD"/>
</dbReference>
<evidence type="ECO:0000256" key="1">
    <source>
        <dbReference type="ARBA" id="ARBA00022737"/>
    </source>
</evidence>
<dbReference type="PANTHER" id="PTHR32305:SF15">
    <property type="entry name" value="PROTEIN RHSA-RELATED"/>
    <property type="match status" value="1"/>
</dbReference>
<dbReference type="InterPro" id="IPR045351">
    <property type="entry name" value="DUF6531"/>
</dbReference>
<evidence type="ECO:0000259" key="2">
    <source>
        <dbReference type="Pfam" id="PF20148"/>
    </source>
</evidence>
<evidence type="ECO:0008006" key="6">
    <source>
        <dbReference type="Google" id="ProtNLM"/>
    </source>
</evidence>
<comment type="caution">
    <text evidence="4">The sequence shown here is derived from an EMBL/GenBank/DDBJ whole genome shotgun (WGS) entry which is preliminary data.</text>
</comment>
<dbReference type="InterPro" id="IPR056823">
    <property type="entry name" value="TEN-like_YD-shell"/>
</dbReference>
<evidence type="ECO:0000313" key="4">
    <source>
        <dbReference type="EMBL" id="TKC93338.1"/>
    </source>
</evidence>
<dbReference type="OrthoDB" id="9757552at2"/>